<evidence type="ECO:0000313" key="2">
    <source>
        <dbReference type="EMBL" id="KAJ5600202.1"/>
    </source>
</evidence>
<gene>
    <name evidence="2" type="ORF">N7450_001269</name>
</gene>
<organism evidence="2 3">
    <name type="scientific">Penicillium hetheringtonii</name>
    <dbReference type="NCBI Taxonomy" id="911720"/>
    <lineage>
        <taxon>Eukaryota</taxon>
        <taxon>Fungi</taxon>
        <taxon>Dikarya</taxon>
        <taxon>Ascomycota</taxon>
        <taxon>Pezizomycotina</taxon>
        <taxon>Eurotiomycetes</taxon>
        <taxon>Eurotiomycetidae</taxon>
        <taxon>Eurotiales</taxon>
        <taxon>Aspergillaceae</taxon>
        <taxon>Penicillium</taxon>
    </lineage>
</organism>
<dbReference type="Proteomes" id="UP001216150">
    <property type="component" value="Unassembled WGS sequence"/>
</dbReference>
<keyword evidence="3" id="KW-1185">Reference proteome</keyword>
<proteinExistence type="predicted"/>
<feature type="region of interest" description="Disordered" evidence="1">
    <location>
        <begin position="102"/>
        <end position="128"/>
    </location>
</feature>
<sequence length="185" mass="20788">MDPRFFSSNTDLAPLIFTLLRQIQDELAEIIDCQETQQAELRALRDQQIKLLERQTRQDEDLKILQDGQAEILSRQQAHYEEVMQVLQWQNELFSTVMPQSPLSALSPSTPPGSPPLIDLSPPSEKTTKLSAGSFVWGYTKVKDKKSSYGRREGHSILAGEEAPGFRRCAQAVDVSSQTLSESLI</sequence>
<accession>A0AAD6E481</accession>
<dbReference type="AlphaFoldDB" id="A0AAD6E481"/>
<comment type="caution">
    <text evidence="2">The sequence shown here is derived from an EMBL/GenBank/DDBJ whole genome shotgun (WGS) entry which is preliminary data.</text>
</comment>
<evidence type="ECO:0000313" key="3">
    <source>
        <dbReference type="Proteomes" id="UP001216150"/>
    </source>
</evidence>
<evidence type="ECO:0000256" key="1">
    <source>
        <dbReference type="SAM" id="MobiDB-lite"/>
    </source>
</evidence>
<name>A0AAD6E481_9EURO</name>
<reference evidence="2 3" key="1">
    <citation type="journal article" date="2023" name="IMA Fungus">
        <title>Comparative genomic study of the Penicillium genus elucidates a diverse pangenome and 15 lateral gene transfer events.</title>
        <authorList>
            <person name="Petersen C."/>
            <person name="Sorensen T."/>
            <person name="Nielsen M.R."/>
            <person name="Sondergaard T.E."/>
            <person name="Sorensen J.L."/>
            <person name="Fitzpatrick D.A."/>
            <person name="Frisvad J.C."/>
            <person name="Nielsen K.L."/>
        </authorList>
    </citation>
    <scope>NUCLEOTIDE SEQUENCE [LARGE SCALE GENOMIC DNA]</scope>
    <source>
        <strain evidence="2 3">IBT 29057</strain>
    </source>
</reference>
<protein>
    <submittedName>
        <fullName evidence="2">Uncharacterized protein</fullName>
    </submittedName>
</protein>
<dbReference type="EMBL" id="JAQJAC010000001">
    <property type="protein sequence ID" value="KAJ5600202.1"/>
    <property type="molecule type" value="Genomic_DNA"/>
</dbReference>